<dbReference type="Proteomes" id="UP000472262">
    <property type="component" value="Unassembled WGS sequence"/>
</dbReference>
<evidence type="ECO:0000313" key="17">
    <source>
        <dbReference type="Ensembl" id="ENSSGRP00000028710.1"/>
    </source>
</evidence>
<evidence type="ECO:0000256" key="2">
    <source>
        <dbReference type="ARBA" id="ARBA00004240"/>
    </source>
</evidence>
<dbReference type="FunFam" id="3.40.50.300:FF:000366">
    <property type="entry name" value="GTPase, IMAP family member 2"/>
    <property type="match status" value="1"/>
</dbReference>
<evidence type="ECO:0000256" key="6">
    <source>
        <dbReference type="ARBA" id="ARBA00022490"/>
    </source>
</evidence>
<dbReference type="InterPro" id="IPR045058">
    <property type="entry name" value="GIMA/IAN/Toc"/>
</dbReference>
<sequence length="656" mass="75424">LKFSLTMPAVIMSETSHHHCVSNTQVNDMKCLNAGDSQDLRIVLLGVSGAGKSPTANAILGRDAFKESRTRQSEIQRGRVRSRNISIIDTPGFFNTQLTDEELQKQMMKSLSLADPGPHVFLLVINLETFREDERNIVEKIQEIFGAQALNLTMLLFTRRELMSNREWMDIKFSRKFQDLISHGRGQYHVINRKSEINETHITKLLEKIDEIIKQNDEKYYNNEIHLKSLTRIRIEKKNQEKNTGKKIEESHVYKDSDLRIVLLGVSGAGKSPTANAILGRDAFKESRTRQSEIQRGRVRSRNISIIDTPGFFNTQLTDEELQKQMMKSLSLADPGPHVFLLVINLETFREDERNIVEKIQEIFGAQALNLTMLLFTRRELIMVHTHILFFPQNMFLKIILKNFMFNATPLEFSIHQLFRVYQFVIVHNNTHAFIHPFIFSILSELRIVMVGKTGVGKSTTGNTILGRKMFEAQLSSESVTGKCQQHQQTVDGRNISVIDTPGLFDTSISEEQLKKEIEKCVEMSVPGPHAFLLVLRLDVRFTDEEKNTVKWIQENFGEEAACYTIILFTRGDQLDKPIKQFLAENKQINELVSQSKGRYHVFDNTDGNNRSQVTELLEKIDRMVMENGGEGLENGWMELENMKLLSYSNLMLFKY</sequence>
<organism evidence="17 18">
    <name type="scientific">Sinocyclocheilus grahami</name>
    <name type="common">Dianchi golden-line fish</name>
    <name type="synonym">Barbus grahami</name>
    <dbReference type="NCBI Taxonomy" id="75366"/>
    <lineage>
        <taxon>Eukaryota</taxon>
        <taxon>Metazoa</taxon>
        <taxon>Chordata</taxon>
        <taxon>Craniata</taxon>
        <taxon>Vertebrata</taxon>
        <taxon>Euteleostomi</taxon>
        <taxon>Actinopterygii</taxon>
        <taxon>Neopterygii</taxon>
        <taxon>Teleostei</taxon>
        <taxon>Ostariophysi</taxon>
        <taxon>Cypriniformes</taxon>
        <taxon>Cyprinidae</taxon>
        <taxon>Cyprininae</taxon>
        <taxon>Sinocyclocheilus</taxon>
    </lineage>
</organism>
<keyword evidence="8" id="KW-0547">Nucleotide-binding</keyword>
<evidence type="ECO:0000256" key="8">
    <source>
        <dbReference type="ARBA" id="ARBA00022741"/>
    </source>
</evidence>
<evidence type="ECO:0000256" key="12">
    <source>
        <dbReference type="ARBA" id="ARBA00023134"/>
    </source>
</evidence>
<dbReference type="GO" id="GO:0005794">
    <property type="term" value="C:Golgi apparatus"/>
    <property type="evidence" value="ECO:0007669"/>
    <property type="project" value="UniProtKB-SubCell"/>
</dbReference>
<keyword evidence="12" id="KW-0342">GTP-binding</keyword>
<evidence type="ECO:0000256" key="9">
    <source>
        <dbReference type="ARBA" id="ARBA00022824"/>
    </source>
</evidence>
<evidence type="ECO:0000256" key="3">
    <source>
        <dbReference type="ARBA" id="ARBA00004514"/>
    </source>
</evidence>
<keyword evidence="18" id="KW-1185">Reference proteome</keyword>
<name>A0A672LX70_SINGR</name>
<keyword evidence="11" id="KW-0496">Mitochondrion</keyword>
<dbReference type="Pfam" id="PF04548">
    <property type="entry name" value="AIG1"/>
    <property type="match status" value="3"/>
</dbReference>
<dbReference type="AlphaFoldDB" id="A0A672LX70"/>
<evidence type="ECO:0000256" key="10">
    <source>
        <dbReference type="ARBA" id="ARBA00023034"/>
    </source>
</evidence>
<dbReference type="GO" id="GO:0005525">
    <property type="term" value="F:GTP binding"/>
    <property type="evidence" value="ECO:0007669"/>
    <property type="project" value="UniProtKB-KW"/>
</dbReference>
<evidence type="ECO:0000256" key="5">
    <source>
        <dbReference type="ARBA" id="ARBA00008535"/>
    </source>
</evidence>
<evidence type="ECO:0000313" key="18">
    <source>
        <dbReference type="Proteomes" id="UP000472262"/>
    </source>
</evidence>
<comment type="similarity">
    <text evidence="5">Belongs to the TRAFAC class TrmE-Era-EngA-EngB-Septin-like GTPase superfamily. AIG1/Toc34/Toc159-like paraseptin GTPase family. IAN subfamily.</text>
</comment>
<evidence type="ECO:0000256" key="15">
    <source>
        <dbReference type="ARBA" id="ARBA00077278"/>
    </source>
</evidence>
<keyword evidence="7" id="KW-0677">Repeat</keyword>
<feature type="domain" description="AIG1-type G" evidence="16">
    <location>
        <begin position="443"/>
        <end position="642"/>
    </location>
</feature>
<reference evidence="17" key="1">
    <citation type="submission" date="2025-08" db="UniProtKB">
        <authorList>
            <consortium name="Ensembl"/>
        </authorList>
    </citation>
    <scope>IDENTIFICATION</scope>
</reference>
<evidence type="ECO:0000256" key="13">
    <source>
        <dbReference type="ARBA" id="ARBA00056809"/>
    </source>
</evidence>
<comment type="subcellular location">
    <subcellularLocation>
        <location evidence="3">Cytoplasm</location>
        <location evidence="3">Cytosol</location>
    </subcellularLocation>
    <subcellularLocation>
        <location evidence="2">Endoplasmic reticulum</location>
    </subcellularLocation>
    <subcellularLocation>
        <location evidence="4">Golgi apparatus</location>
    </subcellularLocation>
    <subcellularLocation>
        <location evidence="1">Mitochondrion</location>
    </subcellularLocation>
</comment>
<dbReference type="GO" id="GO:0005739">
    <property type="term" value="C:mitochondrion"/>
    <property type="evidence" value="ECO:0007669"/>
    <property type="project" value="UniProtKB-SubCell"/>
</dbReference>
<evidence type="ECO:0000256" key="11">
    <source>
        <dbReference type="ARBA" id="ARBA00023128"/>
    </source>
</evidence>
<keyword evidence="9" id="KW-0256">Endoplasmic reticulum</keyword>
<dbReference type="SUPFAM" id="SSF52540">
    <property type="entry name" value="P-loop containing nucleoside triphosphate hydrolases"/>
    <property type="match status" value="3"/>
</dbReference>
<dbReference type="InterPro" id="IPR006703">
    <property type="entry name" value="G_AIG1"/>
</dbReference>
<feature type="domain" description="AIG1-type G" evidence="16">
    <location>
        <begin position="37"/>
        <end position="230"/>
    </location>
</feature>
<proteinExistence type="inferred from homology"/>
<dbReference type="Ensembl" id="ENSSGRT00000030877.1">
    <property type="protein sequence ID" value="ENSSGRP00000028710.1"/>
    <property type="gene ID" value="ENSSGRG00000016395.1"/>
</dbReference>
<evidence type="ECO:0000256" key="7">
    <source>
        <dbReference type="ARBA" id="ARBA00022737"/>
    </source>
</evidence>
<keyword evidence="10" id="KW-0333">Golgi apparatus</keyword>
<dbReference type="PROSITE" id="PS51720">
    <property type="entry name" value="G_AIG1"/>
    <property type="match status" value="3"/>
</dbReference>
<feature type="domain" description="AIG1-type G" evidence="16">
    <location>
        <begin position="256"/>
        <end position="437"/>
    </location>
</feature>
<accession>A0A672LX70</accession>
<dbReference type="GO" id="GO:0005829">
    <property type="term" value="C:cytosol"/>
    <property type="evidence" value="ECO:0007669"/>
    <property type="project" value="UniProtKB-SubCell"/>
</dbReference>
<evidence type="ECO:0000256" key="4">
    <source>
        <dbReference type="ARBA" id="ARBA00004555"/>
    </source>
</evidence>
<dbReference type="GO" id="GO:0005783">
    <property type="term" value="C:endoplasmic reticulum"/>
    <property type="evidence" value="ECO:0007669"/>
    <property type="project" value="UniProtKB-SubCell"/>
</dbReference>
<keyword evidence="6" id="KW-0963">Cytoplasm</keyword>
<dbReference type="Gene3D" id="3.40.50.300">
    <property type="entry name" value="P-loop containing nucleotide triphosphate hydrolases"/>
    <property type="match status" value="3"/>
</dbReference>
<comment type="function">
    <text evidence="13">Exerts an anti-apoptotic effect in the immune system and is involved in responses to infections.</text>
</comment>
<reference evidence="17" key="2">
    <citation type="submission" date="2025-09" db="UniProtKB">
        <authorList>
            <consortium name="Ensembl"/>
        </authorList>
    </citation>
    <scope>IDENTIFICATION</scope>
</reference>
<evidence type="ECO:0000256" key="14">
    <source>
        <dbReference type="ARBA" id="ARBA00073539"/>
    </source>
</evidence>
<dbReference type="FunFam" id="3.40.50.300:FF:000536">
    <property type="entry name" value="GTPase IMAP family member 8"/>
    <property type="match status" value="1"/>
</dbReference>
<dbReference type="InterPro" id="IPR027417">
    <property type="entry name" value="P-loop_NTPase"/>
</dbReference>
<dbReference type="PANTHER" id="PTHR10903">
    <property type="entry name" value="GTPASE, IMAP FAMILY MEMBER-RELATED"/>
    <property type="match status" value="1"/>
</dbReference>
<evidence type="ECO:0000259" key="16">
    <source>
        <dbReference type="PROSITE" id="PS51720"/>
    </source>
</evidence>
<dbReference type="PANTHER" id="PTHR10903:SF188">
    <property type="entry name" value="GTPASE IMAP FAMILY MEMBER 2-LIKE-RELATED"/>
    <property type="match status" value="1"/>
</dbReference>
<protein>
    <recommendedName>
        <fullName evidence="14">GTPase IMAP family member 8</fullName>
    </recommendedName>
    <alternativeName>
        <fullName evidence="15">Immune-associated nucleotide-binding protein 9</fullName>
    </alternativeName>
</protein>
<evidence type="ECO:0000256" key="1">
    <source>
        <dbReference type="ARBA" id="ARBA00004173"/>
    </source>
</evidence>
<dbReference type="CDD" id="cd01852">
    <property type="entry name" value="AIG1"/>
    <property type="match status" value="1"/>
</dbReference>
<dbReference type="OMA" id="QREIGAC"/>